<dbReference type="Gene3D" id="2.180.10.10">
    <property type="entry name" value="RHS repeat-associated core"/>
    <property type="match status" value="13"/>
</dbReference>
<dbReference type="Proteomes" id="UP000274358">
    <property type="component" value="Unassembled WGS sequence"/>
</dbReference>
<keyword evidence="5" id="KW-1185">Reference proteome</keyword>
<dbReference type="PANTHER" id="PTHR32305">
    <property type="match status" value="1"/>
</dbReference>
<dbReference type="OrthoDB" id="9816400at2"/>
<dbReference type="InterPro" id="IPR006530">
    <property type="entry name" value="YD"/>
</dbReference>
<keyword evidence="1" id="KW-0677">Repeat</keyword>
<feature type="region of interest" description="Disordered" evidence="2">
    <location>
        <begin position="4402"/>
        <end position="4427"/>
    </location>
</feature>
<dbReference type="InterPro" id="IPR050708">
    <property type="entry name" value="T6SS_VgrG/RHS"/>
</dbReference>
<feature type="compositionally biased region" description="Gly residues" evidence="2">
    <location>
        <begin position="4414"/>
        <end position="4427"/>
    </location>
</feature>
<protein>
    <submittedName>
        <fullName evidence="4">LysM peptidoglycan-binding domain-containing protein</fullName>
    </submittedName>
</protein>
<evidence type="ECO:0000256" key="2">
    <source>
        <dbReference type="SAM" id="MobiDB-lite"/>
    </source>
</evidence>
<feature type="compositionally biased region" description="Low complexity" evidence="2">
    <location>
        <begin position="5551"/>
        <end position="5569"/>
    </location>
</feature>
<dbReference type="Pfam" id="PF25023">
    <property type="entry name" value="TEN_YD-shell"/>
    <property type="match status" value="2"/>
</dbReference>
<dbReference type="PANTHER" id="PTHR32305:SF15">
    <property type="entry name" value="PROTEIN RHSA-RELATED"/>
    <property type="match status" value="1"/>
</dbReference>
<organism evidence="4 5">
    <name type="scientific">Dyella choica</name>
    <dbReference type="NCBI Taxonomy" id="1927959"/>
    <lineage>
        <taxon>Bacteria</taxon>
        <taxon>Pseudomonadati</taxon>
        <taxon>Pseudomonadota</taxon>
        <taxon>Gammaproteobacteria</taxon>
        <taxon>Lysobacterales</taxon>
        <taxon>Rhodanobacteraceae</taxon>
        <taxon>Dyella</taxon>
    </lineage>
</organism>
<feature type="compositionally biased region" description="Low complexity" evidence="2">
    <location>
        <begin position="5854"/>
        <end position="5875"/>
    </location>
</feature>
<dbReference type="InterPro" id="IPR018392">
    <property type="entry name" value="LysM"/>
</dbReference>
<dbReference type="NCBIfam" id="TIGR01643">
    <property type="entry name" value="YD_repeat_2x"/>
    <property type="match status" value="25"/>
</dbReference>
<dbReference type="RefSeq" id="WP_126685990.1">
    <property type="nucleotide sequence ID" value="NZ_RYYV01000014.1"/>
</dbReference>
<dbReference type="PROSITE" id="PS51782">
    <property type="entry name" value="LYSM"/>
    <property type="match status" value="1"/>
</dbReference>
<evidence type="ECO:0000256" key="1">
    <source>
        <dbReference type="ARBA" id="ARBA00022737"/>
    </source>
</evidence>
<feature type="domain" description="LysM" evidence="3">
    <location>
        <begin position="5259"/>
        <end position="5306"/>
    </location>
</feature>
<proteinExistence type="predicted"/>
<dbReference type="Pfam" id="PF01476">
    <property type="entry name" value="LysM"/>
    <property type="match status" value="1"/>
</dbReference>
<feature type="region of interest" description="Disordered" evidence="2">
    <location>
        <begin position="5551"/>
        <end position="5582"/>
    </location>
</feature>
<dbReference type="SUPFAM" id="SSF50969">
    <property type="entry name" value="YVTN repeat-like/Quinoprotein amine dehydrogenase"/>
    <property type="match status" value="1"/>
</dbReference>
<gene>
    <name evidence="4" type="ORF">EKH80_17055</name>
</gene>
<dbReference type="SMART" id="SM00257">
    <property type="entry name" value="LysM"/>
    <property type="match status" value="1"/>
</dbReference>
<dbReference type="InterPro" id="IPR036779">
    <property type="entry name" value="LysM_dom_sf"/>
</dbReference>
<evidence type="ECO:0000313" key="5">
    <source>
        <dbReference type="Proteomes" id="UP000274358"/>
    </source>
</evidence>
<sequence>MVAVIAGNGLGLGNTSLTQLGQSQGGSPSLGQAGNRGYVNTATGNLVLQSADEGLLFDGLPLNVLRTYNSLGQLSSSGWSYGFSRNLSGLTGTLNTAGSTITRTGDDGSSVVYTFNATLGVYVSTAQNGAVDTLSWNATSSTWTWTDSTDSLQEMYNATGQLTALTNTGSGASYSFSYSNGQLGQIMASDGDTLLFGYNTSHQLISLSIQEIPPGQSTAVTRQAVSYGYDSQGRLTSVTTTLASDTDSSTTASYTSTYTYQGTTDLISSVTQSDGTTVSYTYTQDAQGVYQVTGVTTGSGSAAQTIALSYGTHSTTVTDGLGDATTYQTNAQGQLTSVIAPAVNGSSSTTTYTYDANGNLLTSTDPNGAVTTHVYDANGNLLSVEDGAGNTISYTYNAAEQITSKTTYTVPAQGVVGQSAYVAPSSAQTSYYVYNATNQLAYSIDALGAVTEHDYSTVNGLSELTTTRQYLGATYSTSSNSPSSPPTLAQLQTWVQSTAVQNTLSQSTRTDYVYDVRGQLATQTQYDTVNSSGVGVLTNGTVITTTTYDVQGRLLQASTETGASRSTLQTTTYAYDGMGRMISKTDPLGNVTSYVYVDNGSNDTLMIMQANGLTTTQVRNSAGQLISSTQSSSTASSGPSTSITRTSLAISLGSTSTTTTTASIAYQSYYITHSDGTGQWMEGEFVTTTVRSAQNNAVLYSRLYAMPLTAAQMAQLAASPAAATLQPMLATSASDQINLTIYASNGQQQAQVQYGTYNFTNPDGSTAAVTGELVTTQATATQAIRYATPLTVAQLDTLGNTPTLSALQALLTSSANDQTTLNAVDSSSTGVRAGVSFGTYKNASGVVAAGEFIWVSQSTSSGVLTALTHYATPLTAAQVSALGSSPTVAQIQALITTSGSDQTSLFAHDNSGKPLSQVIYLDGKAIGQNADGTIRTMVPGEYLEVFHYNSAGVRTGYTIYATPLTASQLSSLGTAPTDSQIQALIATSADDFSFVTVFDANNRAVGNIQTQVLPVGGVLRFGYYLTIVSNNSVGQQTMTLTYATPLSASQVASLGSSATLAQAQALVTSSNSDLESAEDYNAQGGMVAWVTPTKVTTTLANGTSSTNYEELASVDVFDGQGRVVGVTNYATPVSISALEALGSQPTLAQLQALVTASSGDQTSLTIYNADRSVNARVNYETHYFTNADGTVSTVTGEFVSLNQPGGGSLLYKTPLTTAQMALLEATPTPAVLQAILAGNIPGRTTTYAFDSAGRPTSVTDPNGHTSYTLYNAENELAYSVDADGNVTGYTRDADGQVIGTVHYGTPLTTSQLATLAATPTVVTLQGLLTTGSSDRTTTTIYNAAGQVVATIDPANYVTTITYDGTGNVLATTQYATSLTAAQRSALGSHPTFAALQADLTNNAGNRTALTIYDADGRAAANIDAQGFVTVTAYDDAGDVVRQTAYATALTSSQLGNLGNNPTLAAVQADLTTSAQDQTLRTYYDEEGRVVATFDADGYLTTTAYDETTDTITTTRYTTALTSVQLGVLTGSESVTALVGLLGSNTTNESSHVTTNGDGQVISRTAVDGTVTTYTYNSVGQVLSTTVTPASGQGTARTTSATYDAFGETLTSTDAASATTTYVYNALGQVIEASDANGNSAWTYYDADGKVLYTIQSQPQLTGNGMNRNYSGNVTAYSYNAFGEVISTTTYAASLILTTGTNSGSTLNPTGATVTQIAAAIAAMATVNGDANAIISTTYTLDGQVATVTDGDGYQAARSYDAFGDVTQVQQQLSQPGSALNAGNSTTTTYTYDTRGERLSDTDGVGTPAARTTSAIYDAFGRVISRTDGNGNTVAITYDDLGRQVATSQTVQGTARTTQTTYDAFGQVLTETDALGNVTTYSYNIATHTTTASTPSGVTTTTIKDAYGNTVSVADGRGNATKYTYDADGRLLTTTDALGNVSHRQYDADGNLTLTTDANGNEVIFSYDADGRLVDKQVDPNGLDNETTYTYDGQGRELYAYDPVGTATKFTYDAAGNVLSKAQDAGTGTLNQTTTYTYDGNGKVLTETQGAGSSVASTTQYVYDSLGRLSRSIVDPTGLDLVTSYSYDANGNRIATTDPNGNTSFTIYNEANEVVYRISAAGASGSGLSAVTQYWYDADGNVVSTRVYANLVSSSSLTGLNTDTTAQALGAGASLAASAATGSDAVSYDVYNADGQPNFHVDPMGNVTETRYNTLGQVAETLAYATPIVLSGTLVSALQAGTARAPDMQGALQQAGNSDSTARTSYSYYDADGRVVYTVTPNMVNGVLAGVVSQTQYDAVGQVVADIVYGVPLPMADLGAGSTTASIAQAVAQLNAAATTRTTQYFYDAAGNKVAEVDPNGQASYTFYDANSRVIATVDALGAVVTYTRDALGRVTQETAYSTKLSTSGWLVNGKVTQKLLYPPAAAPGYDRSTVTSYDTLGRIASVTHYSQVGSAQNGDTLNYVYDSDSRVVQTTGVDLGGLAANRVTNYFYDKNGNNIARLDADGYLTTYAYDAAGQLTQTVAYATKVAASAGETLAQLLPASTSKDQVTTNYYDARGNRVGTLDADGCFTQYTYDLNDDRVTTTRYAKPPALGISASYSAMVQALAGTASHQTIVGYDSYGEIVSSQDYQGTVTTRAYDDLGNVIQETVAAGTADARTTSSKYDAFGNLLSYTDGLGNVTTYTYDLAGNKASATDADGNTTWYVYDPENRLIYTIRGVDDGTGIKNSSGEVAEQDYDVFGDVVSTVAYSARLSLGTNYSPTLASVAAAVAAIVGKGTDADDKVGYTYDLEGNVTAKTDANGNTFTYTYDGFNDRSSKADTAWYRVTSDYTYDNLGHMLSEVDEVVAGSGGQGITLLRTQDWTYDALGNMVTYTDGDGATTSYGYDNLNQRLTQSLVVAGAVRESFTSYDAYGRVLSSTDAMGQVTTFSYNDTARSLTMTSPGGVSTTTTYNREGQKIAIADAAGNTTSYQYDADGNLLKKVNPDGSSVSNQYDAVGDLIHATDADGNVVTYAYDAAGRVLTETADPNGLKLVTTYTYDGRGLTLSKTDPAGVVTNYQYDGNGNLSYMDQNAGKPDIQTTYVYNELNELTSSSSKDNANTAADAEVNSYSYDALGHLASESLDTGKVGTSDYTYDADGRVTSRFDGLVTTYYYYDEAGEPVYAISTIGGRFIPGDGGIPPNGAATQTWYNADGQAVGTTQYATQIPYYELNNLTSGGSTYQDVAAAITPSVDDRSSYAVYNADGKLQYSIDATGAVTENVYNSNGQLSETLAYANPIVVSAALASALQAGAAKASDVASALASVGDSSANARITYTYYDQQGRPSLVISVASLNSQSGGLVKQIQYDANGNIVAQIQYGDLIPLSQVGGGASTASISLYLASDTNVHVTRSVYDAAGRKVYSIDAGNNVTETQYDADGRVTWTLQYANPIAKPASWGVVDVAVAVQTANSTSTGTRGTENVYDAFGNVIETFSKASGTSPTAVYAYNGRGLKTSYTDASGNTWAYAYDPYGNLIQQTSPPVAVASYNANGVYQGTITESVVTSYRYDGGGNLIGETDASNTSRSRSTSYIYDSAGNLTTESQLDPGAFNPQTGLIANIGSRPTVRFTYSAFNQAVISQDAKGNYAYDVYDADGRLTYAVDGNGYVTGYTYDAYGDQTAVTRYASPLDVSALTNWSPGQPLTMTLMGLGLVTSSADRTITTTYDAQGNKLSVTEPVITYTKSDGTTSTGSPVTQYTYDAYGNVTSQSVLVQGTPGQAGAAWATTYNYYDALGHRIMTVDPMGFVTTDTYDAFGDLVANTQYATAINASSLVAGGTPPALPPAGNAATTGLDRVTNYTYDNNGNKTSVSVRRSYVNAQGQSVVGFDTTTYGYDADNRLTTVTENGSTVTTAYDALGRITSVTGPQVEVLVSNWQALLEANPSLTLASASLYTLASQVVSYSYDALGNKLVQTQSSTGSSQSVSTYYLYDRNGHVVAEMTPLDSSGLNWRSPQVKYMAYDSNGSLTSESYTLTGNDNVVTTVTTTYAYDGNNQQTSSVTSRTGIPSPDKVASTTYDAFGDVTASGDGATNSVVNTYDNAGNKLTYTDPKTGELHTYGYNLAGQRVSDVVPLAASVGGTVQTLYTLDLDGRIVAEQAPSTNATTGENAGILHATYDAWGNVLSSTDAKGNITTYTYNERNNVITETEASVTVAAADGTSAAATPIKTSSYDISGNLIASTDENGNVIKNAYNALGQKAESTDGAGAVLYWGYDALGNKVAQQDGNGNVTFSNVDALGRTLQSGEFELATGGGSRQAVWQQAYVLDQNGDRIVSYDGIGSAYLQSGDLANAALHANYDGYNSQGKVIWSQDAAQRAASTSAIHGIGNYGTGTWTQTPTNANFSNGTTGWTMDPGFAAGSFATTTDSTGATVPTLPPGSSGGTSSGGGVSPIGGGSSTTYTWSLEFTGTTNPNNGSGWAKNLDRVPVVAGQAITASAQFVVVGSHGGGAVQIIFYDANGNALQGTYNGDIVSAGRGVGTSTFTATAPAGAAYAAIGIACTNYNLADSTVYCSGVSWNYEPPAYITSLGLGNGSSVITLPSGSFTDQVTNSDFAQGNVGWNTNGWTIHPASNANSGWEASYGGNGSASMVNQDRVPVVPGQTISGLMRLSLYLAPQGAAASGLVAINWYDANGNLIKTDTGNLVNNDHKGAWETSSITATAPAGAAYASLAVIGTANGIGSVSVESVQWNYQYVPQIPTGVVQDTYVYDMDGNLISETTADGNTESWQYNAYGQVTQHTDLSGANYSYTYDTNTGAQIAESDNWSPAAQGQVAPSYVTAPLNTPNSETLTYYADGQIATEAFSDGSSYSYQYDANGNLIREEDTTVDGNNNTVHTVTQTSYDGHNRVSSVTETNVVTGATMLQENFSYDAAGNRREVKATSNGTTQDAWYTYDGDNRVLVADGALQSSQIVVTGSTGSYENAYDANGNVIQIVTKSSGGDTMSQLQHYNALNQLIETDYAVDVTSGSANNGVEKTTTYDGDGHALITQTYYELGATIQYNNGPVNVGGELESATVNFYDLVGRMAESQTFNTPSGWNGTTSPIPTGTPSPDATTYGSLALQSEVVYQGPNGTSGYSADGDVAAYQYRDNKGRVDQYQVNYLKKDGYLQATTSGTSNTTNVQPATDQTVYNSRGNEVALEQHNEDPYGNIADTVHVFAYNGSGQIIEREDGTATGGTTLNLGSNPNQEVQHYTYVNGQQLAHFDNAGTLDVLDQVTAFSNNNDSPNSYVVQTGDTLESIAQAEYGNANLWYVLAQANDLSGDTNLVLGQRLQIPAVTMHSNSATTFKPYDPSSIVGSTTPNLPTIMPPPPPASGHGCGVLGQIIMIAVMVVVSVMTGGVGGAILGSLVGQLVGDALGVHHGISLGELAMAAVSAGVAEGVGEALNGTALAAADAGQGLTFAGRLVQGAAVYVADDAVGKIVGEPEHFSWAGLVANGLANAVGGEFGPSPAEQRAGNFSTNGFENVASVAVGDVVRREVNVALGNMHVPSWEQVGVDVAGNALGNTAAFGIKAYEREQAQQVQQSGSSGVTTGTEAGPSHPPIDLGRLDIGDDLTIEPEPLAVPFTSTIGVMPNLTMAPVQSAANPAETEFDFANNSSQQSPLGGNGPLLGGGSATSTAAALYDDGAGTTWSGSDATFMPFNGTAYDSWRAAPVDSLDKYTDAQLNAFMIGGDKLASNNEAGSATISPYAEPNDHGGFGPEPAWRMSMYNPAPSNTGNPVLDQSNNNNSWIAYLRYVAADQGSTVVDPGSIIAANEAYDAETGSWNQGDNSFDPDLVARTAQAIATAAQNNNIPYGAAPPAVPLAATPALAPKLLSTITVSPSSSDLSSSAESDSANSAGASSLPQIPLDNHIPIDFAAGSITAPNISIKDVLGQLPVVSVNPQSVSASEQARMEAILAPFKVPERDQMIMDMIRQQPVLPTRPSQSPDQSSVDTWQYVPPNFIDRTFHDAIDMARNPNAPIGDRLISGAAALLSSPLQGMNLVWEGALNAPFHASKMAEHLAQASLDSNPDDATMNRLYAFQEGLDSFLGFGGALTPLARVPSPNSVLRGTVTAGRQGVLVRAATGTYKLRSPIYLDRSPGRLNSGPPIETRTPLVKLEESEWLKGLKAPNRRHFLSSINQKTLAKERNTVIDPSVDVAGDVAAIRNGQGYVQGNTISVNGRAYGYHDGTLYPESGEGFYTLDRGAFKALGVYNKFGSTMRAEEILNSMKISEAARTSALEVWGLNQ</sequence>
<evidence type="ECO:0000313" key="4">
    <source>
        <dbReference type="EMBL" id="RUL72743.1"/>
    </source>
</evidence>
<dbReference type="InterPro" id="IPR056823">
    <property type="entry name" value="TEN-like_YD-shell"/>
</dbReference>
<feature type="compositionally biased region" description="Low complexity" evidence="2">
    <location>
        <begin position="5072"/>
        <end position="5084"/>
    </location>
</feature>
<dbReference type="InterPro" id="IPR031325">
    <property type="entry name" value="RHS_repeat"/>
</dbReference>
<comment type="caution">
    <text evidence="4">The sequence shown here is derived from an EMBL/GenBank/DDBJ whole genome shotgun (WGS) entry which is preliminary data.</text>
</comment>
<dbReference type="Pfam" id="PF05593">
    <property type="entry name" value="RHS_repeat"/>
    <property type="match status" value="19"/>
</dbReference>
<feature type="region of interest" description="Disordered" evidence="2">
    <location>
        <begin position="5854"/>
        <end position="5877"/>
    </location>
</feature>
<dbReference type="EMBL" id="RYYV01000014">
    <property type="protein sequence ID" value="RUL72743.1"/>
    <property type="molecule type" value="Genomic_DNA"/>
</dbReference>
<evidence type="ECO:0000259" key="3">
    <source>
        <dbReference type="PROSITE" id="PS51782"/>
    </source>
</evidence>
<dbReference type="Gene3D" id="3.10.350.10">
    <property type="entry name" value="LysM domain"/>
    <property type="match status" value="1"/>
</dbReference>
<reference evidence="4 5" key="1">
    <citation type="submission" date="2018-12" db="EMBL/GenBank/DDBJ databases">
        <title>Dyella dinghuensis sp. nov. DHOA06 and Dyella choica sp. nov. 4M-K27, isolated from forest soil.</title>
        <authorList>
            <person name="Qiu L.-H."/>
            <person name="Gao Z.-H."/>
        </authorList>
    </citation>
    <scope>NUCLEOTIDE SEQUENCE [LARGE SCALE GENOMIC DNA]</scope>
    <source>
        <strain evidence="4 5">4M-K27</strain>
    </source>
</reference>
<accession>A0A3S0PKC6</accession>
<dbReference type="CDD" id="cd00118">
    <property type="entry name" value="LysM"/>
    <property type="match status" value="1"/>
</dbReference>
<feature type="region of interest" description="Disordered" evidence="2">
    <location>
        <begin position="5063"/>
        <end position="5086"/>
    </location>
</feature>
<name>A0A3S0PKC6_9GAMM</name>
<dbReference type="InterPro" id="IPR011044">
    <property type="entry name" value="Quino_amine_DH_bsu"/>
</dbReference>